<organism evidence="3 4">
    <name type="scientific">Mucilaginibacter gilvus</name>
    <dbReference type="NCBI Taxonomy" id="2305909"/>
    <lineage>
        <taxon>Bacteria</taxon>
        <taxon>Pseudomonadati</taxon>
        <taxon>Bacteroidota</taxon>
        <taxon>Sphingobacteriia</taxon>
        <taxon>Sphingobacteriales</taxon>
        <taxon>Sphingobacteriaceae</taxon>
        <taxon>Mucilaginibacter</taxon>
    </lineage>
</organism>
<keyword evidence="4" id="KW-1185">Reference proteome</keyword>
<dbReference type="InterPro" id="IPR025665">
    <property type="entry name" value="Beta-barrel_OMP_2"/>
</dbReference>
<feature type="chain" id="PRO_5018535911" evidence="1">
    <location>
        <begin position="21"/>
        <end position="201"/>
    </location>
</feature>
<dbReference type="RefSeq" id="WP_128534877.1">
    <property type="nucleotide sequence ID" value="NZ_SBIW01000007.1"/>
</dbReference>
<dbReference type="Proteomes" id="UP000286701">
    <property type="component" value="Unassembled WGS sequence"/>
</dbReference>
<dbReference type="Pfam" id="PF13568">
    <property type="entry name" value="OMP_b-brl_2"/>
    <property type="match status" value="1"/>
</dbReference>
<dbReference type="OrthoDB" id="947434at2"/>
<name>A0A3S3VC37_9SPHI</name>
<feature type="domain" description="Outer membrane protein beta-barrel" evidence="2">
    <location>
        <begin position="24"/>
        <end position="179"/>
    </location>
</feature>
<proteinExistence type="predicted"/>
<sequence>MTKFFTLLLASAILSLTAVSQTKNTNQIGVNAGLNFATVTTSAYTNSDYRTGFNLGISLDHFFSESWSIKGKLAYDQKGWKGYLATPTDQFNTTYNLDYLTIPIMANWHFGRTKNWYLNFGPYVGILLNAKETSNGSDVKNIFNTTDAGLDVGIGIKFPVSEKAKFFIEINGQGGIADIVKDNTYSALRNSVSNLNIGLNF</sequence>
<keyword evidence="1" id="KW-0732">Signal</keyword>
<reference evidence="3 4" key="1">
    <citation type="submission" date="2019-01" db="EMBL/GenBank/DDBJ databases">
        <title>Mucilaginibacter antarcticum sp. nov., isolated from antarctic soil.</title>
        <authorList>
            <person name="Yan Y.-Q."/>
            <person name="Du Z.-J."/>
        </authorList>
    </citation>
    <scope>NUCLEOTIDE SEQUENCE [LARGE SCALE GENOMIC DNA]</scope>
    <source>
        <strain evidence="3 4">F01003</strain>
    </source>
</reference>
<evidence type="ECO:0000313" key="4">
    <source>
        <dbReference type="Proteomes" id="UP000286701"/>
    </source>
</evidence>
<feature type="signal peptide" evidence="1">
    <location>
        <begin position="1"/>
        <end position="20"/>
    </location>
</feature>
<dbReference type="EMBL" id="SBIW01000007">
    <property type="protein sequence ID" value="RWY50147.1"/>
    <property type="molecule type" value="Genomic_DNA"/>
</dbReference>
<dbReference type="SUPFAM" id="SSF56925">
    <property type="entry name" value="OMPA-like"/>
    <property type="match status" value="1"/>
</dbReference>
<dbReference type="Gene3D" id="2.40.160.20">
    <property type="match status" value="1"/>
</dbReference>
<comment type="caution">
    <text evidence="3">The sequence shown here is derived from an EMBL/GenBank/DDBJ whole genome shotgun (WGS) entry which is preliminary data.</text>
</comment>
<protein>
    <submittedName>
        <fullName evidence="3">PorT family protein</fullName>
    </submittedName>
</protein>
<dbReference type="InterPro" id="IPR011250">
    <property type="entry name" value="OMP/PagP_B-barrel"/>
</dbReference>
<evidence type="ECO:0000256" key="1">
    <source>
        <dbReference type="SAM" id="SignalP"/>
    </source>
</evidence>
<evidence type="ECO:0000313" key="3">
    <source>
        <dbReference type="EMBL" id="RWY50147.1"/>
    </source>
</evidence>
<evidence type="ECO:0000259" key="2">
    <source>
        <dbReference type="Pfam" id="PF13568"/>
    </source>
</evidence>
<gene>
    <name evidence="3" type="ORF">EPL05_15435</name>
</gene>
<accession>A0A3S3VC37</accession>
<dbReference type="AlphaFoldDB" id="A0A3S3VC37"/>